<keyword evidence="3" id="KW-1185">Reference proteome</keyword>
<sequence length="174" mass="19365">MKRFLWGLLLLLCVQVPSVQAGDEERKLEAVFIGRFASYIEWPARPRERFVITLLDDNPFGSLLDDLYRDKRIHNKPIELRYANRLDQVGETDALFITLSSSAARAAAIDHAQRNGILTISEAKGFAESGGIIQLDFIEQKARIKINHAAALKSGLRIGAPLLSIATVLRGDKP</sequence>
<reference evidence="2 3" key="1">
    <citation type="submission" date="2020-04" db="EMBL/GenBank/DDBJ databases">
        <title>Zoogloea sp. G-4-1-14 isolated from soil.</title>
        <authorList>
            <person name="Dahal R.H."/>
        </authorList>
    </citation>
    <scope>NUCLEOTIDE SEQUENCE [LARGE SCALE GENOMIC DNA]</scope>
    <source>
        <strain evidence="2 3">G-4-1-14</strain>
    </source>
</reference>
<keyword evidence="1" id="KW-0732">Signal</keyword>
<organism evidence="2 3">
    <name type="scientific">Zoogloea dura</name>
    <dbReference type="NCBI Taxonomy" id="2728840"/>
    <lineage>
        <taxon>Bacteria</taxon>
        <taxon>Pseudomonadati</taxon>
        <taxon>Pseudomonadota</taxon>
        <taxon>Betaproteobacteria</taxon>
        <taxon>Rhodocyclales</taxon>
        <taxon>Zoogloeaceae</taxon>
        <taxon>Zoogloea</taxon>
    </lineage>
</organism>
<name>A0A848G5Y3_9RHOO</name>
<evidence type="ECO:0000313" key="3">
    <source>
        <dbReference type="Proteomes" id="UP000580043"/>
    </source>
</evidence>
<accession>A0A848G5Y3</accession>
<proteinExistence type="predicted"/>
<dbReference type="AlphaFoldDB" id="A0A848G5Y3"/>
<dbReference type="EMBL" id="JABBGA010000007">
    <property type="protein sequence ID" value="NML26355.1"/>
    <property type="molecule type" value="Genomic_DNA"/>
</dbReference>
<dbReference type="RefSeq" id="WP_169145890.1">
    <property type="nucleotide sequence ID" value="NZ_JABBGA010000007.1"/>
</dbReference>
<feature type="signal peptide" evidence="1">
    <location>
        <begin position="1"/>
        <end position="21"/>
    </location>
</feature>
<comment type="caution">
    <text evidence="2">The sequence shown here is derived from an EMBL/GenBank/DDBJ whole genome shotgun (WGS) entry which is preliminary data.</text>
</comment>
<dbReference type="Pfam" id="PF13689">
    <property type="entry name" value="DUF4154"/>
    <property type="match status" value="1"/>
</dbReference>
<gene>
    <name evidence="2" type="ORF">HHL15_11430</name>
</gene>
<dbReference type="InterPro" id="IPR025293">
    <property type="entry name" value="YfiR/HmsC-like"/>
</dbReference>
<evidence type="ECO:0000256" key="1">
    <source>
        <dbReference type="SAM" id="SignalP"/>
    </source>
</evidence>
<dbReference type="Proteomes" id="UP000580043">
    <property type="component" value="Unassembled WGS sequence"/>
</dbReference>
<feature type="chain" id="PRO_5032938674" evidence="1">
    <location>
        <begin position="22"/>
        <end position="174"/>
    </location>
</feature>
<protein>
    <submittedName>
        <fullName evidence="2">YfiR family protein</fullName>
    </submittedName>
</protein>
<evidence type="ECO:0000313" key="2">
    <source>
        <dbReference type="EMBL" id="NML26355.1"/>
    </source>
</evidence>